<proteinExistence type="predicted"/>
<gene>
    <name evidence="2" type="ORF">PACLA_8A045207</name>
</gene>
<reference evidence="2" key="1">
    <citation type="submission" date="2020-04" db="EMBL/GenBank/DDBJ databases">
        <authorList>
            <person name="Alioto T."/>
            <person name="Alioto T."/>
            <person name="Gomez Garrido J."/>
        </authorList>
    </citation>
    <scope>NUCLEOTIDE SEQUENCE</scope>
    <source>
        <strain evidence="2">A484AB</strain>
    </source>
</reference>
<accession>A0A7D9HD85</accession>
<dbReference type="PROSITE" id="PS50026">
    <property type="entry name" value="EGF_3"/>
    <property type="match status" value="1"/>
</dbReference>
<dbReference type="Proteomes" id="UP001152795">
    <property type="component" value="Unassembled WGS sequence"/>
</dbReference>
<keyword evidence="1" id="KW-0245">EGF-like domain</keyword>
<evidence type="ECO:0000256" key="1">
    <source>
        <dbReference type="PROSITE-ProRule" id="PRU00076"/>
    </source>
</evidence>
<dbReference type="PROSITE" id="PS00022">
    <property type="entry name" value="EGF_1"/>
    <property type="match status" value="1"/>
</dbReference>
<feature type="disulfide bond" evidence="1">
    <location>
        <begin position="171"/>
        <end position="180"/>
    </location>
</feature>
<sequence>MIRARAGMMIFSAEFFILVLLLSPTTSEEYCKPGDRRNLSQSFRLLISGVLALKYNVLEQLIIDSSMTCALRCLAKKFCVGFNFKRRAKKKQINCQLTISLDNKFSKDGSEGDSDWNFYKVVGPRKLIIPLLITTSSTECDATSTCKEENPCKNGGDKIPQVSHPGYKCRCTLRFAGDHCEIEKDSTILWDEPESYKTQLNTWMPAITPATWNACWRTSRDGWKATTFHTNCDNKGSTLTIIKVIKDGKSYIFGGYTGLSWAIQGIIMETCMVMFFFL</sequence>
<organism evidence="2 3">
    <name type="scientific">Paramuricea clavata</name>
    <name type="common">Red gorgonian</name>
    <name type="synonym">Violescent sea-whip</name>
    <dbReference type="NCBI Taxonomy" id="317549"/>
    <lineage>
        <taxon>Eukaryota</taxon>
        <taxon>Metazoa</taxon>
        <taxon>Cnidaria</taxon>
        <taxon>Anthozoa</taxon>
        <taxon>Octocorallia</taxon>
        <taxon>Malacalcyonacea</taxon>
        <taxon>Plexauridae</taxon>
        <taxon>Paramuricea</taxon>
    </lineage>
</organism>
<name>A0A7D9HD85_PARCT</name>
<protein>
    <submittedName>
        <fullName evidence="2">Fibropellin-1, partial</fullName>
    </submittedName>
</protein>
<evidence type="ECO:0000313" key="3">
    <source>
        <dbReference type="Proteomes" id="UP001152795"/>
    </source>
</evidence>
<dbReference type="SUPFAM" id="SSF57196">
    <property type="entry name" value="EGF/Laminin"/>
    <property type="match status" value="1"/>
</dbReference>
<dbReference type="CDD" id="cd00054">
    <property type="entry name" value="EGF_CA"/>
    <property type="match status" value="1"/>
</dbReference>
<dbReference type="PROSITE" id="PS51886">
    <property type="entry name" value="TLDC"/>
    <property type="match status" value="1"/>
</dbReference>
<keyword evidence="1" id="KW-1015">Disulfide bond</keyword>
<dbReference type="EMBL" id="CACRXK020000317">
    <property type="protein sequence ID" value="CAB3980723.1"/>
    <property type="molecule type" value="Genomic_DNA"/>
</dbReference>
<evidence type="ECO:0000313" key="2">
    <source>
        <dbReference type="EMBL" id="CAB3980723.1"/>
    </source>
</evidence>
<keyword evidence="3" id="KW-1185">Reference proteome</keyword>
<dbReference type="InterPro" id="IPR006571">
    <property type="entry name" value="TLDc_dom"/>
</dbReference>
<feature type="disulfide bond" evidence="1">
    <location>
        <begin position="152"/>
        <end position="169"/>
    </location>
</feature>
<dbReference type="InterPro" id="IPR000742">
    <property type="entry name" value="EGF"/>
</dbReference>
<comment type="caution">
    <text evidence="1">Lacks conserved residue(s) required for the propagation of feature annotation.</text>
</comment>
<comment type="caution">
    <text evidence="2">The sequence shown here is derived from an EMBL/GenBank/DDBJ whole genome shotgun (WGS) entry which is preliminary data.</text>
</comment>
<dbReference type="OrthoDB" id="2324840at2759"/>
<dbReference type="AlphaFoldDB" id="A0A7D9HD85"/>
<dbReference type="Gene3D" id="2.10.25.10">
    <property type="entry name" value="Laminin"/>
    <property type="match status" value="1"/>
</dbReference>
<dbReference type="Pfam" id="PF07534">
    <property type="entry name" value="TLD"/>
    <property type="match status" value="1"/>
</dbReference>